<dbReference type="OrthoDB" id="7156875at2"/>
<dbReference type="Proteomes" id="UP000028725">
    <property type="component" value="Unassembled WGS sequence"/>
</dbReference>
<dbReference type="AlphaFoldDB" id="A0A085WKI2"/>
<feature type="signal peptide" evidence="1">
    <location>
        <begin position="1"/>
        <end position="23"/>
    </location>
</feature>
<reference evidence="2 3" key="1">
    <citation type="submission" date="2014-04" db="EMBL/GenBank/DDBJ databases">
        <title>Genome assembly of Hyalangium minutum DSM 14724.</title>
        <authorList>
            <person name="Sharma G."/>
            <person name="Subramanian S."/>
        </authorList>
    </citation>
    <scope>NUCLEOTIDE SEQUENCE [LARGE SCALE GENOMIC DNA]</scope>
    <source>
        <strain evidence="2 3">DSM 14724</strain>
    </source>
</reference>
<accession>A0A085WKI2</accession>
<comment type="caution">
    <text evidence="2">The sequence shown here is derived from an EMBL/GenBank/DDBJ whole genome shotgun (WGS) entry which is preliminary data.</text>
</comment>
<protein>
    <submittedName>
        <fullName evidence="2">Type IV fimbrial biogenesis protein PilY1</fullName>
    </submittedName>
</protein>
<dbReference type="STRING" id="394096.DB31_7432"/>
<evidence type="ECO:0000313" key="3">
    <source>
        <dbReference type="Proteomes" id="UP000028725"/>
    </source>
</evidence>
<sequence>MHSLASRLCAGLVMLGAASTASAQQVAPPNIHFLIDTSGSMRELPQISDGDHATFFNITVNGCQNARLDAMQAGNGWNPAVAYPVPDTGTGWGSDWGFPNLFQDSKFYGYMYWGEQTNPAPQWNSAVEACQSQVDNWSTTGAAEYNRCQSCLTTKGYYKLPWADGRNTPPLENPDFIFWGRFLNFNPPKYVAVKSAIKHALANVQNARVGFSYFSNTAPYSVMGQRQQVACDQSLASPFAFDTARGSSINAINGLTFTTGTPLARSLLNVGYYFTSGNDVYQSYLGFGSNYSYPSAFKNDPLTMQSRSVCWGCQHNAVILISDGDPTNDTQTSAMANRLRTINGGPVYCPDSEPCGLGGQRDKGTDPTNYADDNANFYLDDVAKVLSTWDLQMSSPVVVGNFDTSGFQRLSIHTVGYGINSNLLKNTAAVGNGTYATAYTPAALKQALQAAVNNVQAQAASCVFLQ</sequence>
<proteinExistence type="predicted"/>
<dbReference type="EMBL" id="JMCB01000006">
    <property type="protein sequence ID" value="KFE68195.1"/>
    <property type="molecule type" value="Genomic_DNA"/>
</dbReference>
<keyword evidence="3" id="KW-1185">Reference proteome</keyword>
<evidence type="ECO:0000256" key="1">
    <source>
        <dbReference type="SAM" id="SignalP"/>
    </source>
</evidence>
<keyword evidence="1" id="KW-0732">Signal</keyword>
<dbReference type="Gene3D" id="3.40.50.410">
    <property type="entry name" value="von Willebrand factor, type A domain"/>
    <property type="match status" value="1"/>
</dbReference>
<evidence type="ECO:0000313" key="2">
    <source>
        <dbReference type="EMBL" id="KFE68195.1"/>
    </source>
</evidence>
<organism evidence="2 3">
    <name type="scientific">Hyalangium minutum</name>
    <dbReference type="NCBI Taxonomy" id="394096"/>
    <lineage>
        <taxon>Bacteria</taxon>
        <taxon>Pseudomonadati</taxon>
        <taxon>Myxococcota</taxon>
        <taxon>Myxococcia</taxon>
        <taxon>Myxococcales</taxon>
        <taxon>Cystobacterineae</taxon>
        <taxon>Archangiaceae</taxon>
        <taxon>Hyalangium</taxon>
    </lineage>
</organism>
<gene>
    <name evidence="2" type="ORF">DB31_7432</name>
</gene>
<dbReference type="RefSeq" id="WP_052420027.1">
    <property type="nucleotide sequence ID" value="NZ_JMCB01000006.1"/>
</dbReference>
<dbReference type="InterPro" id="IPR036465">
    <property type="entry name" value="vWFA_dom_sf"/>
</dbReference>
<name>A0A085WKI2_9BACT</name>
<feature type="chain" id="PRO_5001799848" evidence="1">
    <location>
        <begin position="24"/>
        <end position="466"/>
    </location>
</feature>